<accession>A0A5S3VCX0</accession>
<keyword evidence="2" id="KW-0966">Cell projection</keyword>
<feature type="compositionally biased region" description="Polar residues" evidence="1">
    <location>
        <begin position="44"/>
        <end position="53"/>
    </location>
</feature>
<reference evidence="3" key="2">
    <citation type="submission" date="2019-06" db="EMBL/GenBank/DDBJ databases">
        <title>Co-occurence of chitin degradation, pigmentation and bioactivity in marine Pseudoalteromonas.</title>
        <authorList>
            <person name="Sonnenschein E.C."/>
            <person name="Bech P.K."/>
        </authorList>
    </citation>
    <scope>NUCLEOTIDE SEQUENCE [LARGE SCALE GENOMIC DNA]</scope>
    <source>
        <strain evidence="3">S3790</strain>
    </source>
</reference>
<evidence type="ECO:0000313" key="2">
    <source>
        <dbReference type="EMBL" id="TMO69476.1"/>
    </source>
</evidence>
<feature type="compositionally biased region" description="Basic and acidic residues" evidence="1">
    <location>
        <begin position="15"/>
        <end position="42"/>
    </location>
</feature>
<name>A0A5S3VCX0_9GAMM</name>
<dbReference type="Proteomes" id="UP000307217">
    <property type="component" value="Unassembled WGS sequence"/>
</dbReference>
<evidence type="ECO:0000256" key="1">
    <source>
        <dbReference type="SAM" id="MobiDB-lite"/>
    </source>
</evidence>
<sequence length="137" mass="15280">MTDLGISNSLADSIRELGTRAEKPEAQVRGVDEGQKRLKASESEIGSRTLNRNLSPNSLKEIEENLEKVYEQAPVSLTNLSFEFVDDSTTPIIKVYDKKNDEVIREIPSEEFREVAKALEELADKLSSKGVLLDINS</sequence>
<comment type="caution">
    <text evidence="2">The sequence shown here is derived from an EMBL/GenBank/DDBJ whole genome shotgun (WGS) entry which is preliminary data.</text>
</comment>
<feature type="region of interest" description="Disordered" evidence="1">
    <location>
        <begin position="15"/>
        <end position="53"/>
    </location>
</feature>
<dbReference type="Gene3D" id="3.30.160.170">
    <property type="entry name" value="FlaG-like"/>
    <property type="match status" value="1"/>
</dbReference>
<dbReference type="RefSeq" id="WP_138590460.1">
    <property type="nucleotide sequence ID" value="NZ_PNBX01000015.1"/>
</dbReference>
<keyword evidence="2" id="KW-0969">Cilium</keyword>
<dbReference type="EMBL" id="PNBX01000015">
    <property type="protein sequence ID" value="TMO69476.1"/>
    <property type="molecule type" value="Genomic_DNA"/>
</dbReference>
<dbReference type="AlphaFoldDB" id="A0A5S3VCX0"/>
<gene>
    <name evidence="2" type="ORF">CWC19_04725</name>
</gene>
<dbReference type="SUPFAM" id="SSF160214">
    <property type="entry name" value="FlaG-like"/>
    <property type="match status" value="1"/>
</dbReference>
<evidence type="ECO:0000313" key="3">
    <source>
        <dbReference type="Proteomes" id="UP000307217"/>
    </source>
</evidence>
<dbReference type="InterPro" id="IPR005186">
    <property type="entry name" value="FlaG"/>
</dbReference>
<reference evidence="2 3" key="1">
    <citation type="submission" date="2018-01" db="EMBL/GenBank/DDBJ databases">
        <authorList>
            <person name="Paulsen S."/>
            <person name="Gram L.K."/>
        </authorList>
    </citation>
    <scope>NUCLEOTIDE SEQUENCE [LARGE SCALE GENOMIC DNA]</scope>
    <source>
        <strain evidence="2 3">S3790</strain>
    </source>
</reference>
<dbReference type="InterPro" id="IPR035924">
    <property type="entry name" value="FlaG-like_sf"/>
</dbReference>
<keyword evidence="2" id="KW-0282">Flagellum</keyword>
<proteinExistence type="predicted"/>
<dbReference type="PANTHER" id="PTHR37166">
    <property type="entry name" value="PROTEIN FLAG"/>
    <property type="match status" value="1"/>
</dbReference>
<protein>
    <submittedName>
        <fullName evidence="2">Flagellar biosynthesis protein FlaG</fullName>
    </submittedName>
</protein>
<organism evidence="2 3">
    <name type="scientific">Pseudoalteromonas aurantia</name>
    <dbReference type="NCBI Taxonomy" id="43654"/>
    <lineage>
        <taxon>Bacteria</taxon>
        <taxon>Pseudomonadati</taxon>
        <taxon>Pseudomonadota</taxon>
        <taxon>Gammaproteobacteria</taxon>
        <taxon>Alteromonadales</taxon>
        <taxon>Pseudoalteromonadaceae</taxon>
        <taxon>Pseudoalteromonas</taxon>
    </lineage>
</organism>
<dbReference type="Pfam" id="PF03646">
    <property type="entry name" value="FlaG"/>
    <property type="match status" value="1"/>
</dbReference>
<dbReference type="PANTHER" id="PTHR37166:SF1">
    <property type="entry name" value="PROTEIN FLAG"/>
    <property type="match status" value="1"/>
</dbReference>
<dbReference type="OrthoDB" id="6388605at2"/>